<comment type="similarity">
    <text evidence="1">Belongs to the universal stress protein A family.</text>
</comment>
<accession>A0A1M6MJJ1</accession>
<dbReference type="CDD" id="cd00293">
    <property type="entry name" value="USP-like"/>
    <property type="match status" value="2"/>
</dbReference>
<dbReference type="RefSeq" id="WP_072765890.1">
    <property type="nucleotide sequence ID" value="NZ_FQYX01000043.1"/>
</dbReference>
<dbReference type="InterPro" id="IPR011990">
    <property type="entry name" value="TPR-like_helical_dom_sf"/>
</dbReference>
<dbReference type="STRING" id="558155.SAMN04487911_1435"/>
<dbReference type="SUPFAM" id="SSF48452">
    <property type="entry name" value="TPR-like"/>
    <property type="match status" value="1"/>
</dbReference>
<dbReference type="Proteomes" id="UP000184231">
    <property type="component" value="Unassembled WGS sequence"/>
</dbReference>
<proteinExistence type="inferred from homology"/>
<keyword evidence="4" id="KW-1185">Reference proteome</keyword>
<dbReference type="PANTHER" id="PTHR46268">
    <property type="entry name" value="STRESS RESPONSE PROTEIN NHAX"/>
    <property type="match status" value="1"/>
</dbReference>
<protein>
    <submittedName>
        <fullName evidence="3">Nucleotide-binding universal stress protein, UspA family</fullName>
    </submittedName>
</protein>
<dbReference type="InterPro" id="IPR006015">
    <property type="entry name" value="Universal_stress_UspA"/>
</dbReference>
<sequence>MKQLDRILVPIDINDQYDAQINTAIKIARVYSSEVIIIHVLPEEAGVGSIKVHKALLDNATEFLNKINETLIEERIITKDPIIKQGKLIDNILKEASAQDVNLIIAGSGRKIQGHRHKLGDSAEKLMRYSPIPVWVVPPKGKTKISNILCPVDYSEPSKSALKNAISLAQDFKASLRVLGVVEPVLSFSPRYQLEDFEEENTIRMRYLEKEMKKFLKDFDFSGVDYEIDLQIGSVPLTIVDMVKKHKHDLLIMGTTGRSGLKRVLMGSVTSKVTRELPCSFITTKSKSLIYSKFDNDVMEIETHFKKGMKMAEQRRHKDAIREFKLCLRINDMYIPAIHKLSEVYHQNGEEAKAKYYHKLAKELLTRLWDEDIEKEIREHYRS</sequence>
<dbReference type="SUPFAM" id="SSF52402">
    <property type="entry name" value="Adenine nucleotide alpha hydrolases-like"/>
    <property type="match status" value="2"/>
</dbReference>
<evidence type="ECO:0000256" key="1">
    <source>
        <dbReference type="ARBA" id="ARBA00008791"/>
    </source>
</evidence>
<dbReference type="Gene3D" id="3.40.50.620">
    <property type="entry name" value="HUPs"/>
    <property type="match status" value="2"/>
</dbReference>
<dbReference type="AlphaFoldDB" id="A0A1M6MJJ1"/>
<dbReference type="PRINTS" id="PR01438">
    <property type="entry name" value="UNVRSLSTRESS"/>
</dbReference>
<dbReference type="OrthoDB" id="9788959at2"/>
<evidence type="ECO:0000313" key="3">
    <source>
        <dbReference type="EMBL" id="SHJ83617.1"/>
    </source>
</evidence>
<reference evidence="3 4" key="1">
    <citation type="submission" date="2016-11" db="EMBL/GenBank/DDBJ databases">
        <authorList>
            <person name="Jaros S."/>
            <person name="Januszkiewicz K."/>
            <person name="Wedrychowicz H."/>
        </authorList>
    </citation>
    <scope>NUCLEOTIDE SEQUENCE [LARGE SCALE GENOMIC DNA]</scope>
    <source>
        <strain evidence="3 4">CGMCC 1.8863</strain>
    </source>
</reference>
<dbReference type="Pfam" id="PF00582">
    <property type="entry name" value="Usp"/>
    <property type="match status" value="2"/>
</dbReference>
<dbReference type="EMBL" id="FQYX01000043">
    <property type="protein sequence ID" value="SHJ83617.1"/>
    <property type="molecule type" value="Genomic_DNA"/>
</dbReference>
<gene>
    <name evidence="3" type="ORF">SAMN04487911_1435</name>
</gene>
<evidence type="ECO:0000259" key="2">
    <source>
        <dbReference type="Pfam" id="PF00582"/>
    </source>
</evidence>
<feature type="domain" description="UspA" evidence="2">
    <location>
        <begin position="146"/>
        <end position="282"/>
    </location>
</feature>
<dbReference type="InterPro" id="IPR014729">
    <property type="entry name" value="Rossmann-like_a/b/a_fold"/>
</dbReference>
<dbReference type="Gene3D" id="1.25.40.10">
    <property type="entry name" value="Tetratricopeptide repeat domain"/>
    <property type="match status" value="1"/>
</dbReference>
<dbReference type="PANTHER" id="PTHR46268:SF6">
    <property type="entry name" value="UNIVERSAL STRESS PROTEIN UP12"/>
    <property type="match status" value="1"/>
</dbReference>
<organism evidence="3 4">
    <name type="scientific">Arenibacter nanhaiticus</name>
    <dbReference type="NCBI Taxonomy" id="558155"/>
    <lineage>
        <taxon>Bacteria</taxon>
        <taxon>Pseudomonadati</taxon>
        <taxon>Bacteroidota</taxon>
        <taxon>Flavobacteriia</taxon>
        <taxon>Flavobacteriales</taxon>
        <taxon>Flavobacteriaceae</taxon>
        <taxon>Arenibacter</taxon>
    </lineage>
</organism>
<name>A0A1M6MJJ1_9FLAO</name>
<dbReference type="InterPro" id="IPR006016">
    <property type="entry name" value="UspA"/>
</dbReference>
<evidence type="ECO:0000313" key="4">
    <source>
        <dbReference type="Proteomes" id="UP000184231"/>
    </source>
</evidence>
<feature type="domain" description="UspA" evidence="2">
    <location>
        <begin position="5"/>
        <end position="138"/>
    </location>
</feature>